<proteinExistence type="predicted"/>
<accession>A0A9P6VIJ1</accession>
<comment type="caution">
    <text evidence="1">The sequence shown here is derived from an EMBL/GenBank/DDBJ whole genome shotgun (WGS) entry which is preliminary data.</text>
</comment>
<dbReference type="AlphaFoldDB" id="A0A9P6VIJ1"/>
<sequence>MTPPTKTYLMVPNFDFPTDSSIQLGNILADPFTPHRPLTSLAPDKWPEITESLQKKRALVRKEGVEANFSVWLQALQMVGAKVGAEYGKSTKSEYNMDALRTSFFKADPSDEHIKVLLSAPKVQSAMRSTFWSRPLYMISGLKIAEGFSVSSEANKHRGGSGGFSAAVTPQVSVGVDVGGSTGRGETDSFDAG</sequence>
<evidence type="ECO:0000313" key="1">
    <source>
        <dbReference type="EMBL" id="KAG0648340.1"/>
    </source>
</evidence>
<organism evidence="1 2">
    <name type="scientific">Hyphodiscus hymeniophilus</name>
    <dbReference type="NCBI Taxonomy" id="353542"/>
    <lineage>
        <taxon>Eukaryota</taxon>
        <taxon>Fungi</taxon>
        <taxon>Dikarya</taxon>
        <taxon>Ascomycota</taxon>
        <taxon>Pezizomycotina</taxon>
        <taxon>Leotiomycetes</taxon>
        <taxon>Helotiales</taxon>
        <taxon>Hyphodiscaceae</taxon>
        <taxon>Hyphodiscus</taxon>
    </lineage>
</organism>
<name>A0A9P6VIJ1_9HELO</name>
<reference evidence="1" key="1">
    <citation type="submission" date="2019-07" db="EMBL/GenBank/DDBJ databases">
        <title>Hyphodiscus hymeniophilus genome sequencing and assembly.</title>
        <authorList>
            <person name="Kramer G."/>
            <person name="Nodwell J."/>
        </authorList>
    </citation>
    <scope>NUCLEOTIDE SEQUENCE</scope>
    <source>
        <strain evidence="1">ATCC 34498</strain>
    </source>
</reference>
<evidence type="ECO:0000313" key="2">
    <source>
        <dbReference type="Proteomes" id="UP000785200"/>
    </source>
</evidence>
<dbReference type="EMBL" id="VNKQ01000010">
    <property type="protein sequence ID" value="KAG0648340.1"/>
    <property type="molecule type" value="Genomic_DNA"/>
</dbReference>
<keyword evidence="2" id="KW-1185">Reference proteome</keyword>
<gene>
    <name evidence="1" type="ORF">D0Z07_5175</name>
</gene>
<dbReference type="Proteomes" id="UP000785200">
    <property type="component" value="Unassembled WGS sequence"/>
</dbReference>
<dbReference type="OrthoDB" id="4500473at2759"/>
<protein>
    <submittedName>
        <fullName evidence="1">Uncharacterized protein</fullName>
    </submittedName>
</protein>